<name>A0A319BZK1_9EURO</name>
<gene>
    <name evidence="1" type="ORF">BO82DRAFT_159051</name>
</gene>
<keyword evidence="2" id="KW-1185">Reference proteome</keyword>
<evidence type="ECO:0000313" key="1">
    <source>
        <dbReference type="EMBL" id="PYH78234.1"/>
    </source>
</evidence>
<reference evidence="1 2" key="1">
    <citation type="submission" date="2016-12" db="EMBL/GenBank/DDBJ databases">
        <title>The genomes of Aspergillus section Nigri reveals drivers in fungal speciation.</title>
        <authorList>
            <consortium name="DOE Joint Genome Institute"/>
            <person name="Vesth T.C."/>
            <person name="Nybo J."/>
            <person name="Theobald S."/>
            <person name="Brandl J."/>
            <person name="Frisvad J.C."/>
            <person name="Nielsen K.F."/>
            <person name="Lyhne E.K."/>
            <person name="Kogle M.E."/>
            <person name="Kuo A."/>
            <person name="Riley R."/>
            <person name="Clum A."/>
            <person name="Nolan M."/>
            <person name="Lipzen A."/>
            <person name="Salamov A."/>
            <person name="Henrissat B."/>
            <person name="Wiebenga A."/>
            <person name="De Vries R.P."/>
            <person name="Grigoriev I.V."/>
            <person name="Mortensen U.H."/>
            <person name="Andersen M.R."/>
            <person name="Baker S.E."/>
        </authorList>
    </citation>
    <scope>NUCLEOTIDE SEQUENCE [LARGE SCALE GENOMIC DNA]</scope>
    <source>
        <strain evidence="1 2">CBS 121591</strain>
    </source>
</reference>
<dbReference type="VEuPathDB" id="FungiDB:BO82DRAFT_159051"/>
<sequence>MNLFCKVLKDTCDSQSEDDTHLLDTIAARFSRAAGSHTYFGLCGDLHLMRDFVSELCRLARCAMSKGR</sequence>
<dbReference type="RefSeq" id="XP_025488434.1">
    <property type="nucleotide sequence ID" value="XM_025630235.1"/>
</dbReference>
<dbReference type="EMBL" id="KZ821731">
    <property type="protein sequence ID" value="PYH78234.1"/>
    <property type="molecule type" value="Genomic_DNA"/>
</dbReference>
<organism evidence="1 2">
    <name type="scientific">Aspergillus uvarum CBS 121591</name>
    <dbReference type="NCBI Taxonomy" id="1448315"/>
    <lineage>
        <taxon>Eukaryota</taxon>
        <taxon>Fungi</taxon>
        <taxon>Dikarya</taxon>
        <taxon>Ascomycota</taxon>
        <taxon>Pezizomycotina</taxon>
        <taxon>Eurotiomycetes</taxon>
        <taxon>Eurotiomycetidae</taxon>
        <taxon>Eurotiales</taxon>
        <taxon>Aspergillaceae</taxon>
        <taxon>Aspergillus</taxon>
        <taxon>Aspergillus subgen. Circumdati</taxon>
    </lineage>
</organism>
<dbReference type="GeneID" id="37132976"/>
<evidence type="ECO:0000313" key="2">
    <source>
        <dbReference type="Proteomes" id="UP000248340"/>
    </source>
</evidence>
<proteinExistence type="predicted"/>
<accession>A0A319BZK1</accession>
<dbReference type="AlphaFoldDB" id="A0A319BZK1"/>
<protein>
    <submittedName>
        <fullName evidence="1">Uncharacterized protein</fullName>
    </submittedName>
</protein>
<dbReference type="Proteomes" id="UP000248340">
    <property type="component" value="Unassembled WGS sequence"/>
</dbReference>